<gene>
    <name evidence="1" type="ORF">N8T08_005622</name>
</gene>
<dbReference type="EMBL" id="JAOPJF010000032">
    <property type="protein sequence ID" value="KAK1144209.1"/>
    <property type="molecule type" value="Genomic_DNA"/>
</dbReference>
<evidence type="ECO:0000313" key="2">
    <source>
        <dbReference type="Proteomes" id="UP001177260"/>
    </source>
</evidence>
<dbReference type="Proteomes" id="UP001177260">
    <property type="component" value="Unassembled WGS sequence"/>
</dbReference>
<accession>A0ACC3B1I2</accession>
<protein>
    <submittedName>
        <fullName evidence="1">Uncharacterized protein</fullName>
    </submittedName>
</protein>
<proteinExistence type="predicted"/>
<organism evidence="1 2">
    <name type="scientific">Aspergillus melleus</name>
    <dbReference type="NCBI Taxonomy" id="138277"/>
    <lineage>
        <taxon>Eukaryota</taxon>
        <taxon>Fungi</taxon>
        <taxon>Dikarya</taxon>
        <taxon>Ascomycota</taxon>
        <taxon>Pezizomycotina</taxon>
        <taxon>Eurotiomycetes</taxon>
        <taxon>Eurotiomycetidae</taxon>
        <taxon>Eurotiales</taxon>
        <taxon>Aspergillaceae</taxon>
        <taxon>Aspergillus</taxon>
        <taxon>Aspergillus subgen. Circumdati</taxon>
    </lineage>
</organism>
<evidence type="ECO:0000313" key="1">
    <source>
        <dbReference type="EMBL" id="KAK1144209.1"/>
    </source>
</evidence>
<reference evidence="1 2" key="1">
    <citation type="journal article" date="2023" name="ACS Omega">
        <title>Identification of the Neoaspergillic Acid Biosynthesis Gene Cluster by Establishing an In Vitro CRISPR-Ribonucleoprotein Genetic System in Aspergillus melleus.</title>
        <authorList>
            <person name="Yuan B."/>
            <person name="Grau M.F."/>
            <person name="Murata R.M."/>
            <person name="Torok T."/>
            <person name="Venkateswaran K."/>
            <person name="Stajich J.E."/>
            <person name="Wang C.C.C."/>
        </authorList>
    </citation>
    <scope>NUCLEOTIDE SEQUENCE [LARGE SCALE GENOMIC DNA]</scope>
    <source>
        <strain evidence="1 2">IMV 1140</strain>
    </source>
</reference>
<comment type="caution">
    <text evidence="1">The sequence shown here is derived from an EMBL/GenBank/DDBJ whole genome shotgun (WGS) entry which is preliminary data.</text>
</comment>
<keyword evidence="2" id="KW-1185">Reference proteome</keyword>
<name>A0ACC3B1I2_9EURO</name>
<sequence>MFSGERFSRSRTGCLQCRHKHRKCDEKQPTCTFCITNQQKCEYPSALRWVQREQPKLSRHKSRRQRSPEEGWSDVRGQAPLILVNAVFQSADEQSAWEYYIRLVSSNVPALDGPDNPYRQLSVTALSSPVLRETILCISTEHMLNFGLGSVSVAAERQRQMLRSIAQGLRTLDNRTSISLEESVMSVENYEALLAAIILQGVVVAQTEDGAVEPHVKCAVFLIRALGLFRQEPRTPLVRMCVQRFAMVDVMLAISRQRRPFAPIDFILYQPDESRWDRTEPSFLKMTGCPQPLMCLLVQLSHLACDVDDRLESGKPISDLLMEAFKLETEIRALGSQYNDTTADRSKWSYLEILAECFYWTAHILLARRIFRDETRSIRVQHLAWTCFRLMDLLPTGCGPDSSLPQPFYLAAREAVTEEDRSWVRRKHEAMVGYYRELQRNAAMRLTETIWAEDDRLNRHQSKDTQKLHDRFIRQLDRHSCLFIF</sequence>